<evidence type="ECO:0000256" key="5">
    <source>
        <dbReference type="ARBA" id="ARBA00022826"/>
    </source>
</evidence>
<dbReference type="InterPro" id="IPR047871">
    <property type="entry name" value="K_chnl_Slo-like"/>
</dbReference>
<evidence type="ECO:0000256" key="4">
    <source>
        <dbReference type="ARBA" id="ARBA00022692"/>
    </source>
</evidence>
<evidence type="ECO:0000256" key="7">
    <source>
        <dbReference type="ARBA" id="ARBA00022989"/>
    </source>
</evidence>
<evidence type="ECO:0000313" key="14">
    <source>
        <dbReference type="Proteomes" id="UP000747110"/>
    </source>
</evidence>
<keyword evidence="10" id="KW-0407">Ion channel</keyword>
<keyword evidence="4 11" id="KW-0812">Transmembrane</keyword>
<feature type="transmembrane region" description="Helical" evidence="11">
    <location>
        <begin position="83"/>
        <end position="102"/>
    </location>
</feature>
<dbReference type="InterPro" id="IPR013099">
    <property type="entry name" value="K_chnl_dom"/>
</dbReference>
<organism evidence="13 14">
    <name type="scientific">Volvox reticuliferus</name>
    <dbReference type="NCBI Taxonomy" id="1737510"/>
    <lineage>
        <taxon>Eukaryota</taxon>
        <taxon>Viridiplantae</taxon>
        <taxon>Chlorophyta</taxon>
        <taxon>core chlorophytes</taxon>
        <taxon>Chlorophyceae</taxon>
        <taxon>CS clade</taxon>
        <taxon>Chlamydomonadales</taxon>
        <taxon>Volvocaceae</taxon>
        <taxon>Volvox</taxon>
    </lineage>
</organism>
<feature type="transmembrane region" description="Helical" evidence="11">
    <location>
        <begin position="33"/>
        <end position="51"/>
    </location>
</feature>
<dbReference type="Gene3D" id="1.10.287.70">
    <property type="match status" value="1"/>
</dbReference>
<dbReference type="OrthoDB" id="10250117at2759"/>
<evidence type="ECO:0000256" key="10">
    <source>
        <dbReference type="ARBA" id="ARBA00023303"/>
    </source>
</evidence>
<feature type="transmembrane region" description="Helical" evidence="11">
    <location>
        <begin position="58"/>
        <end position="77"/>
    </location>
</feature>
<name>A0A8J4FMI6_9CHLO</name>
<evidence type="ECO:0000256" key="11">
    <source>
        <dbReference type="SAM" id="Phobius"/>
    </source>
</evidence>
<feature type="non-terminal residue" evidence="13">
    <location>
        <position position="155"/>
    </location>
</feature>
<evidence type="ECO:0000256" key="1">
    <source>
        <dbReference type="ARBA" id="ARBA00004141"/>
    </source>
</evidence>
<keyword evidence="2" id="KW-0813">Transport</keyword>
<dbReference type="EMBL" id="BNCP01000021">
    <property type="protein sequence ID" value="GIL81258.1"/>
    <property type="molecule type" value="Genomic_DNA"/>
</dbReference>
<evidence type="ECO:0000256" key="2">
    <source>
        <dbReference type="ARBA" id="ARBA00022448"/>
    </source>
</evidence>
<feature type="non-terminal residue" evidence="13">
    <location>
        <position position="1"/>
    </location>
</feature>
<accession>A0A8J4FMI6</accession>
<dbReference type="PANTHER" id="PTHR10027">
    <property type="entry name" value="CALCIUM-ACTIVATED POTASSIUM CHANNEL ALPHA CHAIN"/>
    <property type="match status" value="1"/>
</dbReference>
<feature type="domain" description="Potassium channel" evidence="12">
    <location>
        <begin position="37"/>
        <end position="112"/>
    </location>
</feature>
<comment type="caution">
    <text evidence="13">The sequence shown here is derived from an EMBL/GenBank/DDBJ whole genome shotgun (WGS) entry which is preliminary data.</text>
</comment>
<keyword evidence="8" id="KW-0406">Ion transport</keyword>
<proteinExistence type="predicted"/>
<evidence type="ECO:0000256" key="9">
    <source>
        <dbReference type="ARBA" id="ARBA00023136"/>
    </source>
</evidence>
<evidence type="ECO:0000256" key="8">
    <source>
        <dbReference type="ARBA" id="ARBA00023065"/>
    </source>
</evidence>
<dbReference type="PANTHER" id="PTHR10027:SF10">
    <property type="entry name" value="SLOWPOKE 2, ISOFORM D"/>
    <property type="match status" value="1"/>
</dbReference>
<protein>
    <recommendedName>
        <fullName evidence="12">Potassium channel domain-containing protein</fullName>
    </recommendedName>
</protein>
<reference evidence="13" key="1">
    <citation type="journal article" date="2021" name="Proc. Natl. Acad. Sci. U.S.A.">
        <title>Three genomes in the algal genus Volvox reveal the fate of a haploid sex-determining region after a transition to homothallism.</title>
        <authorList>
            <person name="Yamamoto K."/>
            <person name="Hamaji T."/>
            <person name="Kawai-Toyooka H."/>
            <person name="Matsuzaki R."/>
            <person name="Takahashi F."/>
            <person name="Nishimura Y."/>
            <person name="Kawachi M."/>
            <person name="Noguchi H."/>
            <person name="Minakuchi Y."/>
            <person name="Umen J.G."/>
            <person name="Toyoda A."/>
            <person name="Nozaki H."/>
        </authorList>
    </citation>
    <scope>NUCLEOTIDE SEQUENCE</scope>
    <source>
        <strain evidence="13">NIES-3786</strain>
    </source>
</reference>
<evidence type="ECO:0000256" key="3">
    <source>
        <dbReference type="ARBA" id="ARBA00022538"/>
    </source>
</evidence>
<keyword evidence="7 11" id="KW-1133">Transmembrane helix</keyword>
<evidence type="ECO:0000259" key="12">
    <source>
        <dbReference type="Pfam" id="PF07885"/>
    </source>
</evidence>
<gene>
    <name evidence="13" type="ORF">Vretifemale_10305</name>
</gene>
<keyword evidence="6" id="KW-0630">Potassium</keyword>
<dbReference type="GO" id="GO:0016020">
    <property type="term" value="C:membrane"/>
    <property type="evidence" value="ECO:0007669"/>
    <property type="project" value="UniProtKB-SubCell"/>
</dbReference>
<dbReference type="GO" id="GO:0005267">
    <property type="term" value="F:potassium channel activity"/>
    <property type="evidence" value="ECO:0007669"/>
    <property type="project" value="UniProtKB-KW"/>
</dbReference>
<dbReference type="AlphaFoldDB" id="A0A8J4FMI6"/>
<dbReference type="SUPFAM" id="SSF81324">
    <property type="entry name" value="Voltage-gated potassium channels"/>
    <property type="match status" value="1"/>
</dbReference>
<dbReference type="Proteomes" id="UP000747110">
    <property type="component" value="Unassembled WGS sequence"/>
</dbReference>
<keyword evidence="5" id="KW-0631">Potassium channel</keyword>
<comment type="subcellular location">
    <subcellularLocation>
        <location evidence="1">Membrane</location>
        <topology evidence="1">Multi-pass membrane protein</topology>
    </subcellularLocation>
</comment>
<sequence>VRLCKSITFIMLQYSRRTSQPMQLEFVRRSTDLAVTLVAVVFISGCVFYELEQVQEGLYLHTAIYWACVTISTIGYGDYAPDTVAGQLLFPLVIVIVILILPRKISHLFEVMQSFSRSSRRSHRSHHFGQHVVLTGHVTSPSALTFISEFYHQGR</sequence>
<keyword evidence="3" id="KW-0633">Potassium transport</keyword>
<dbReference type="Pfam" id="PF07885">
    <property type="entry name" value="Ion_trans_2"/>
    <property type="match status" value="1"/>
</dbReference>
<evidence type="ECO:0000256" key="6">
    <source>
        <dbReference type="ARBA" id="ARBA00022958"/>
    </source>
</evidence>
<keyword evidence="14" id="KW-1185">Reference proteome</keyword>
<evidence type="ECO:0000313" key="13">
    <source>
        <dbReference type="EMBL" id="GIL81258.1"/>
    </source>
</evidence>
<keyword evidence="9 11" id="KW-0472">Membrane</keyword>